<evidence type="ECO:0000259" key="3">
    <source>
        <dbReference type="Pfam" id="PF00171"/>
    </source>
</evidence>
<dbReference type="PANTHER" id="PTHR42991">
    <property type="entry name" value="ALDEHYDE DEHYDROGENASE"/>
    <property type="match status" value="1"/>
</dbReference>
<reference evidence="4 5" key="1">
    <citation type="submission" date="2015-11" db="EMBL/GenBank/DDBJ databases">
        <title>Genomic analysis of 38 Legionella species identifies large and diverse effector repertoires.</title>
        <authorList>
            <person name="Burstein D."/>
            <person name="Amaro F."/>
            <person name="Zusman T."/>
            <person name="Lifshitz Z."/>
            <person name="Cohen O."/>
            <person name="Gilbert J.A."/>
            <person name="Pupko T."/>
            <person name="Shuman H.A."/>
            <person name="Segal G."/>
        </authorList>
    </citation>
    <scope>NUCLEOTIDE SEQUENCE [LARGE SCALE GENOMIC DNA]</scope>
    <source>
        <strain evidence="4 5">ORW</strain>
    </source>
</reference>
<evidence type="ECO:0000313" key="5">
    <source>
        <dbReference type="Proteomes" id="UP000054921"/>
    </source>
</evidence>
<evidence type="ECO:0000256" key="1">
    <source>
        <dbReference type="ARBA" id="ARBA00009986"/>
    </source>
</evidence>
<keyword evidence="2" id="KW-0560">Oxidoreductase</keyword>
<sequence>MKKTLHVVHAFDRTLIKEIPADDAQALATKLNTAASALKNRDAWLKPHERMSILKGAAQLLAADQDRFARLIAQEGGKPFTDAAIEVTRAIDGLNDAAEELRHFAGKEIPMGLTPASDNRWAFTIKEPIGVVAAISAFNHPLNLIVHQVAPAIAVGCPVIIKPATTTPLSCIELIQLLRQAGLAEEWCQTLITDDNALAEQLATDKRVAFLSFIGSAKVGWYLRSKLAPGTRCALEHGGAAPVIVDRSANQTKTTQALIKGGYYHAGQVCVSVQRIFVHKEIIASFMDEFVERVKALRVGDPLLKETEVGPLILPRETERVVSWIDEAVAKGAKLFGGGRLSETTLIPAVLLKPSADAKVSQLEIFGPVTCVYEYEEIEHAIAIANSLPFAFQASVFSEELTPALQAAEGLEASTVLINEHTAFRTDWMPFAGLKQSGYGVGGIPWTMKDMSKEKMIVLKRDD</sequence>
<organism evidence="4 5">
    <name type="scientific">Legionella cherrii</name>
    <dbReference type="NCBI Taxonomy" id="28084"/>
    <lineage>
        <taxon>Bacteria</taxon>
        <taxon>Pseudomonadati</taxon>
        <taxon>Pseudomonadota</taxon>
        <taxon>Gammaproteobacteria</taxon>
        <taxon>Legionellales</taxon>
        <taxon>Legionellaceae</taxon>
        <taxon>Legionella</taxon>
    </lineage>
</organism>
<protein>
    <submittedName>
        <fullName evidence="4">Aldehyde dehydrogenase</fullName>
    </submittedName>
</protein>
<comment type="similarity">
    <text evidence="1">Belongs to the aldehyde dehydrogenase family.</text>
</comment>
<dbReference type="EMBL" id="LNXW01000013">
    <property type="protein sequence ID" value="KTC80640.1"/>
    <property type="molecule type" value="Genomic_DNA"/>
</dbReference>
<name>A0A0W0SBC8_9GAMM</name>
<comment type="caution">
    <text evidence="4">The sequence shown here is derived from an EMBL/GenBank/DDBJ whole genome shotgun (WGS) entry which is preliminary data.</text>
</comment>
<dbReference type="SUPFAM" id="SSF53720">
    <property type="entry name" value="ALDH-like"/>
    <property type="match status" value="1"/>
</dbReference>
<dbReference type="PANTHER" id="PTHR42991:SF1">
    <property type="entry name" value="ALDEHYDE DEHYDROGENASE"/>
    <property type="match status" value="1"/>
</dbReference>
<dbReference type="InterPro" id="IPR051020">
    <property type="entry name" value="ALDH-related_metabolic_enz"/>
</dbReference>
<dbReference type="InterPro" id="IPR016162">
    <property type="entry name" value="Ald_DH_N"/>
</dbReference>
<evidence type="ECO:0000313" key="4">
    <source>
        <dbReference type="EMBL" id="KTC80640.1"/>
    </source>
</evidence>
<dbReference type="OrthoDB" id="9812625at2"/>
<dbReference type="Gene3D" id="3.40.605.10">
    <property type="entry name" value="Aldehyde Dehydrogenase, Chain A, domain 1"/>
    <property type="match status" value="1"/>
</dbReference>
<dbReference type="Gene3D" id="3.40.309.10">
    <property type="entry name" value="Aldehyde Dehydrogenase, Chain A, domain 2"/>
    <property type="match status" value="1"/>
</dbReference>
<dbReference type="AlphaFoldDB" id="A0A0W0SBC8"/>
<dbReference type="Proteomes" id="UP000054921">
    <property type="component" value="Unassembled WGS sequence"/>
</dbReference>
<feature type="domain" description="Aldehyde dehydrogenase" evidence="3">
    <location>
        <begin position="3"/>
        <end position="456"/>
    </location>
</feature>
<gene>
    <name evidence="4" type="ORF">Lche_2660</name>
</gene>
<dbReference type="InterPro" id="IPR016163">
    <property type="entry name" value="Ald_DH_C"/>
</dbReference>
<dbReference type="STRING" id="28084.Lche_2660"/>
<accession>A0A0W0SBC8</accession>
<dbReference type="RefSeq" id="WP_058388065.1">
    <property type="nucleotide sequence ID" value="NZ_LNXW01000013.1"/>
</dbReference>
<proteinExistence type="inferred from homology"/>
<dbReference type="Pfam" id="PF00171">
    <property type="entry name" value="Aldedh"/>
    <property type="match status" value="1"/>
</dbReference>
<evidence type="ECO:0000256" key="2">
    <source>
        <dbReference type="ARBA" id="ARBA00023002"/>
    </source>
</evidence>
<dbReference type="PATRIC" id="fig|28084.5.peg.2877"/>
<dbReference type="InterPro" id="IPR016161">
    <property type="entry name" value="Ald_DH/histidinol_DH"/>
</dbReference>
<dbReference type="InterPro" id="IPR015590">
    <property type="entry name" value="Aldehyde_DH_dom"/>
</dbReference>
<dbReference type="GO" id="GO:0008911">
    <property type="term" value="F:lactaldehyde dehydrogenase (NAD+) activity"/>
    <property type="evidence" value="ECO:0007669"/>
    <property type="project" value="TreeGrafter"/>
</dbReference>